<dbReference type="Pfam" id="PF22499">
    <property type="entry name" value="DUF6990"/>
    <property type="match status" value="1"/>
</dbReference>
<evidence type="ECO:0000313" key="2">
    <source>
        <dbReference type="Proteomes" id="UP001300261"/>
    </source>
</evidence>
<dbReference type="InterPro" id="IPR054259">
    <property type="entry name" value="DUF6990"/>
</dbReference>
<comment type="caution">
    <text evidence="1">The sequence shown here is derived from an EMBL/GenBank/DDBJ whole genome shotgun (WGS) entry which is preliminary data.</text>
</comment>
<proteinExistence type="predicted"/>
<gene>
    <name evidence="1" type="ORF">ON753_08060</name>
</gene>
<accession>A0ABT3QZH6</accession>
<name>A0ABT3QZH6_9HYPH</name>
<dbReference type="EMBL" id="JAPEVI010000003">
    <property type="protein sequence ID" value="MCX2722358.1"/>
    <property type="molecule type" value="Genomic_DNA"/>
</dbReference>
<dbReference type="RefSeq" id="WP_265962048.1">
    <property type="nucleotide sequence ID" value="NZ_JAPEVI010000003.1"/>
</dbReference>
<keyword evidence="2" id="KW-1185">Reference proteome</keyword>
<evidence type="ECO:0000313" key="1">
    <source>
        <dbReference type="EMBL" id="MCX2722358.1"/>
    </source>
</evidence>
<protein>
    <submittedName>
        <fullName evidence="1">Uncharacterized protein</fullName>
    </submittedName>
</protein>
<dbReference type="Proteomes" id="UP001300261">
    <property type="component" value="Unassembled WGS sequence"/>
</dbReference>
<sequence>MKTKEVTQLLKTLGWHTYTDEVGDKFSLFHLPDRVVDLGYGIRKYGREQQLEADVTASTEAFSCGCKAIDPGHRRYAPLVRRRRGLCYQVPAITEEHVRRASDESIAWAQAQDLDKALRDHAALPTNAPGARPIWHLAALALLGDVAKLKFYQASFEAGDRLGFVNYVTKDYIDRTVSFAERLAARG</sequence>
<organism evidence="1 2">
    <name type="scientific">Roseibium salinum</name>
    <dbReference type="NCBI Taxonomy" id="1604349"/>
    <lineage>
        <taxon>Bacteria</taxon>
        <taxon>Pseudomonadati</taxon>
        <taxon>Pseudomonadota</taxon>
        <taxon>Alphaproteobacteria</taxon>
        <taxon>Hyphomicrobiales</taxon>
        <taxon>Stappiaceae</taxon>
        <taxon>Roseibium</taxon>
    </lineage>
</organism>
<reference evidence="1 2" key="1">
    <citation type="journal article" date="2016" name="Int. J. Syst. Evol. Microbiol.">
        <title>Labrenzia salina sp. nov., isolated from the rhizosphere of the halophyte Arthrocnemum macrostachyum.</title>
        <authorList>
            <person name="Camacho M."/>
            <person name="Redondo-Gomez S."/>
            <person name="Rodriguez-Llorente I."/>
            <person name="Rohde M."/>
            <person name="Sproer C."/>
            <person name="Schumann P."/>
            <person name="Klenk H.P."/>
            <person name="Montero-Calasanz M.D.C."/>
        </authorList>
    </citation>
    <scope>NUCLEOTIDE SEQUENCE [LARGE SCALE GENOMIC DNA]</scope>
    <source>
        <strain evidence="1 2">DSM 29163</strain>
    </source>
</reference>